<comment type="caution">
    <text evidence="3">The sequence shown here is derived from an EMBL/GenBank/DDBJ whole genome shotgun (WGS) entry which is preliminary data.</text>
</comment>
<feature type="region of interest" description="Disordered" evidence="2">
    <location>
        <begin position="297"/>
        <end position="509"/>
    </location>
</feature>
<feature type="compositionally biased region" description="Basic and acidic residues" evidence="2">
    <location>
        <begin position="1150"/>
        <end position="1164"/>
    </location>
</feature>
<feature type="region of interest" description="Disordered" evidence="2">
    <location>
        <begin position="216"/>
        <end position="259"/>
    </location>
</feature>
<feature type="compositionally biased region" description="Low complexity" evidence="2">
    <location>
        <begin position="377"/>
        <end position="390"/>
    </location>
</feature>
<feature type="compositionally biased region" description="Low complexity" evidence="2">
    <location>
        <begin position="216"/>
        <end position="232"/>
    </location>
</feature>
<reference evidence="3 4" key="1">
    <citation type="submission" date="2016-07" db="EMBL/GenBank/DDBJ databases">
        <title>Pervasive Adenine N6-methylation of Active Genes in Fungi.</title>
        <authorList>
            <consortium name="DOE Joint Genome Institute"/>
            <person name="Mondo S.J."/>
            <person name="Dannebaum R.O."/>
            <person name="Kuo R.C."/>
            <person name="Labutti K."/>
            <person name="Haridas S."/>
            <person name="Kuo A."/>
            <person name="Salamov A."/>
            <person name="Ahrendt S.R."/>
            <person name="Lipzen A."/>
            <person name="Sullivan W."/>
            <person name="Andreopoulos W.B."/>
            <person name="Clum A."/>
            <person name="Lindquist E."/>
            <person name="Daum C."/>
            <person name="Ramamoorthy G.K."/>
            <person name="Gryganskyi A."/>
            <person name="Culley D."/>
            <person name="Magnuson J.K."/>
            <person name="James T.Y."/>
            <person name="O'Malley M.A."/>
            <person name="Stajich J.E."/>
            <person name="Spatafora J.W."/>
            <person name="Visel A."/>
            <person name="Grigoriev I.V."/>
        </authorList>
    </citation>
    <scope>NUCLEOTIDE SEQUENCE [LARGE SCALE GENOMIC DNA]</scope>
    <source>
        <strain evidence="3 4">JEL800</strain>
    </source>
</reference>
<dbReference type="EMBL" id="MCGO01000014">
    <property type="protein sequence ID" value="ORY47226.1"/>
    <property type="molecule type" value="Genomic_DNA"/>
</dbReference>
<sequence>MNEPRFLSKDPALPPASGRPKSPQHAPTEETSSSIAPSEMSESGSTHSHQIWSRDVDVLQSRRTMGGGIGLRSRHDRDSDFRVDSESQYKKNILKGKDVEDVGDSRAGTRGHSPEDGNRRSSHGIHNKAESAHSTIAEEKDSSAESHPHQEHQKHHDHQHQHQQHHPEIHGTHPHSSNHRTSLKPKVEGEIEFKLGEDPNIIITAEQDPGLYAIHSRGASAASSKISKTSSARSKRRERLGLTESIPNPPLKSTKEQDHTAIVTVSLRERPSALPTGERVNERNLKVDATVKEILETSKQSERILPPNISSSARSKRRSKQSSEVSSEAPSDLSQVSEGASEWIKPSKPTEKAKNIRDSGKNTAEKEAAVKPELKSTLKSTAKTSQATSTVEATKEQQPSKIRPTTPAEEFPVTITKPITISKEPVTQTNAPETKIVTPAVTPKPPVVDEEDVADIPETPSSIPKATKHISSHDPTILLNEISRIKNNKSPQPTQHSPPKSPKPRIHAKESFVAKLESVSFAVADPDDYTEEIFEPDSFEVVSTSKNDEEDMYEDDFSEDVVESEHETADTFEKDIEQIPPTSATWTHFFDDTQSLDHVSESQQAFTDTESVIAAYDYEFEPQEPQYEVGLEINEEYNKKERGKPAWRPNSVLSNIGFEYSPPRPRSPYHTNVPHIICKASGPKPPFASPTGKRLDESFRLKAKSREAQSVLNSKLSNGQRSRYEAVKSKINYPTKLNQAGKKHERWPIVMPGTRSFTNLPLKNAPKKRVQEESLIAATKRRIKAEAKNRQISRGNWSSKASKFISLRKQPAWAPPYRVPSPKPEAVPPAVEAQVLAEAADNVQNYSKELQARIDQIKKLQEAHGSVSTPAHVDALIKLSQYWLKMGDYKEALRTASLAKSATKKMILQDNRRVYSRISDASIETATPKDNFYLLVKHKKYGEIQAPVRDIEIATHLEATIDRLINTIVDARVRQFGVEGIAPAPAADGHGYIQIKPKYQSSETDVSEYTDVDEFPVHKAAENVYHQHRTRRSPRQASVTLTREEQWRINHARAVKFSENLEVTALKRLVKSLKEEIDTDRAPRVEKVIKALDRGVSPKAAIIVNPKKTVSKRVAEIKAKEEKRNQPERNSKVVYTIDLTGYDKKSIATKTTEKTTRSETKSSETKQAIATVKNSGQIPDMLSPTIPETLTHVEESNVEVESEGLPTNHQERSDVEPKVESEDFPTTDQPKDDAEPLEHEFEVHENQVFSPKFTEPIYIPMNSEEENINTQPNDKEVQEQVEEMLPASEPNDQMLDETPRAVTPKTHTRTNSIVSDDAHISTSFNLHDNEVNGFNDVEVDISSTSTRRPSQVDDFSRLADELFG</sequence>
<feature type="region of interest" description="Disordered" evidence="2">
    <location>
        <begin position="532"/>
        <end position="555"/>
    </location>
</feature>
<feature type="region of interest" description="Disordered" evidence="2">
    <location>
        <begin position="1"/>
        <end position="192"/>
    </location>
</feature>
<feature type="compositionally biased region" description="Basic and acidic residues" evidence="2">
    <location>
        <begin position="127"/>
        <end position="151"/>
    </location>
</feature>
<dbReference type="OrthoDB" id="2133895at2759"/>
<feature type="compositionally biased region" description="Basic residues" evidence="2">
    <location>
        <begin position="152"/>
        <end position="164"/>
    </location>
</feature>
<feature type="region of interest" description="Disordered" evidence="2">
    <location>
        <begin position="266"/>
        <end position="285"/>
    </location>
</feature>
<dbReference type="STRING" id="329046.A0A1Y2CJQ7"/>
<name>A0A1Y2CJQ7_9FUNG</name>
<keyword evidence="4" id="KW-1185">Reference proteome</keyword>
<feature type="compositionally biased region" description="Polar residues" evidence="2">
    <location>
        <begin position="488"/>
        <end position="498"/>
    </location>
</feature>
<dbReference type="Proteomes" id="UP000193642">
    <property type="component" value="Unassembled WGS sequence"/>
</dbReference>
<feature type="compositionally biased region" description="Basic residues" evidence="2">
    <location>
        <begin position="172"/>
        <end position="183"/>
    </location>
</feature>
<feature type="compositionally biased region" description="Basic and acidic residues" evidence="2">
    <location>
        <begin position="348"/>
        <end position="376"/>
    </location>
</feature>
<accession>A0A1Y2CJQ7</accession>
<organism evidence="3 4">
    <name type="scientific">Rhizoclosmatium globosum</name>
    <dbReference type="NCBI Taxonomy" id="329046"/>
    <lineage>
        <taxon>Eukaryota</taxon>
        <taxon>Fungi</taxon>
        <taxon>Fungi incertae sedis</taxon>
        <taxon>Chytridiomycota</taxon>
        <taxon>Chytridiomycota incertae sedis</taxon>
        <taxon>Chytridiomycetes</taxon>
        <taxon>Chytridiales</taxon>
        <taxon>Chytriomycetaceae</taxon>
        <taxon>Rhizoclosmatium</taxon>
    </lineage>
</organism>
<protein>
    <submittedName>
        <fullName evidence="3">Uncharacterized protein</fullName>
    </submittedName>
</protein>
<feature type="coiled-coil region" evidence="1">
    <location>
        <begin position="836"/>
        <end position="863"/>
    </location>
</feature>
<evidence type="ECO:0000256" key="2">
    <source>
        <dbReference type="SAM" id="MobiDB-lite"/>
    </source>
</evidence>
<keyword evidence="1" id="KW-0175">Coiled coil</keyword>
<feature type="region of interest" description="Disordered" evidence="2">
    <location>
        <begin position="1150"/>
        <end position="1237"/>
    </location>
</feature>
<evidence type="ECO:0000256" key="1">
    <source>
        <dbReference type="SAM" id="Coils"/>
    </source>
</evidence>
<feature type="compositionally biased region" description="Low complexity" evidence="2">
    <location>
        <begin position="30"/>
        <end position="45"/>
    </location>
</feature>
<proteinExistence type="predicted"/>
<feature type="compositionally biased region" description="Basic and acidic residues" evidence="2">
    <location>
        <begin position="1209"/>
        <end position="1221"/>
    </location>
</feature>
<evidence type="ECO:0000313" key="3">
    <source>
        <dbReference type="EMBL" id="ORY47226.1"/>
    </source>
</evidence>
<gene>
    <name evidence="3" type="ORF">BCR33DRAFT_714989</name>
</gene>
<feature type="compositionally biased region" description="Basic and acidic residues" evidence="2">
    <location>
        <begin position="73"/>
        <end position="104"/>
    </location>
</feature>
<feature type="compositionally biased region" description="Low complexity" evidence="2">
    <location>
        <begin position="322"/>
        <end position="331"/>
    </location>
</feature>
<evidence type="ECO:0000313" key="4">
    <source>
        <dbReference type="Proteomes" id="UP000193642"/>
    </source>
</evidence>